<evidence type="ECO:0000313" key="1">
    <source>
        <dbReference type="EMBL" id="GGH93138.1"/>
    </source>
</evidence>
<dbReference type="PANTHER" id="PTHR43544:SF12">
    <property type="entry name" value="NAD(P)-BINDING ROSSMANN-FOLD SUPERFAMILY PROTEIN"/>
    <property type="match status" value="1"/>
</dbReference>
<reference evidence="1" key="1">
    <citation type="journal article" date="2014" name="Int. J. Syst. Evol. Microbiol.">
        <title>Complete genome sequence of Corynebacterium casei LMG S-19264T (=DSM 44701T), isolated from a smear-ripened cheese.</title>
        <authorList>
            <consortium name="US DOE Joint Genome Institute (JGI-PGF)"/>
            <person name="Walter F."/>
            <person name="Albersmeier A."/>
            <person name="Kalinowski J."/>
            <person name="Ruckert C."/>
        </authorList>
    </citation>
    <scope>NUCLEOTIDE SEQUENCE</scope>
    <source>
        <strain evidence="1">CGMCC 1.14984</strain>
    </source>
</reference>
<dbReference type="EMBL" id="BMGZ01000001">
    <property type="protein sequence ID" value="GGH93138.1"/>
    <property type="molecule type" value="Genomic_DNA"/>
</dbReference>
<dbReference type="InterPro" id="IPR051468">
    <property type="entry name" value="Fungal_SecMetab_SDRs"/>
</dbReference>
<protein>
    <submittedName>
        <fullName evidence="2">SDR family NAD(P)-dependent oxidoreductase</fullName>
    </submittedName>
    <submittedName>
        <fullName evidence="1">SDR family oxidoreductase</fullName>
    </submittedName>
</protein>
<comment type="caution">
    <text evidence="1">The sequence shown here is derived from an EMBL/GenBank/DDBJ whole genome shotgun (WGS) entry which is preliminary data.</text>
</comment>
<keyword evidence="4" id="KW-1185">Reference proteome</keyword>
<dbReference type="AlphaFoldDB" id="A0A8J3EQ18"/>
<dbReference type="Proteomes" id="UP000818603">
    <property type="component" value="Unassembled WGS sequence"/>
</dbReference>
<evidence type="ECO:0000313" key="4">
    <source>
        <dbReference type="Proteomes" id="UP000818603"/>
    </source>
</evidence>
<dbReference type="Proteomes" id="UP000621856">
    <property type="component" value="Unassembled WGS sequence"/>
</dbReference>
<gene>
    <name evidence="1" type="primary">csgA</name>
    <name evidence="2" type="ORF">FF098_002105</name>
    <name evidence="1" type="ORF">GCM10011355_04270</name>
</gene>
<dbReference type="PANTHER" id="PTHR43544">
    <property type="entry name" value="SHORT-CHAIN DEHYDROGENASE/REDUCTASE"/>
    <property type="match status" value="1"/>
</dbReference>
<dbReference type="CDD" id="cd05325">
    <property type="entry name" value="carb_red_sniffer_like_SDR_c"/>
    <property type="match status" value="1"/>
</dbReference>
<accession>A0A8J3EQ18</accession>
<reference evidence="2 4" key="2">
    <citation type="submission" date="2020-02" db="EMBL/GenBank/DDBJ databases">
        <title>Genome sequence of Parvularcula flava strain NH6-79.</title>
        <authorList>
            <person name="Abdul Karim M.H."/>
            <person name="Lam M.Q."/>
            <person name="Chen S.J."/>
            <person name="Yahya A."/>
            <person name="Shahir S."/>
            <person name="Shamsir M.S."/>
            <person name="Chong C.S."/>
        </authorList>
    </citation>
    <scope>NUCLEOTIDE SEQUENCE [LARGE SCALE GENOMIC DNA]</scope>
    <source>
        <strain evidence="2 4">NH6-79</strain>
    </source>
</reference>
<evidence type="ECO:0000313" key="2">
    <source>
        <dbReference type="EMBL" id="NHK26699.1"/>
    </source>
</evidence>
<dbReference type="InterPro" id="IPR002347">
    <property type="entry name" value="SDR_fam"/>
</dbReference>
<reference evidence="1" key="3">
    <citation type="submission" date="2020-09" db="EMBL/GenBank/DDBJ databases">
        <authorList>
            <person name="Sun Q."/>
            <person name="Zhou Y."/>
        </authorList>
    </citation>
    <scope>NUCLEOTIDE SEQUENCE</scope>
    <source>
        <strain evidence="1">CGMCC 1.14984</strain>
    </source>
</reference>
<dbReference type="InterPro" id="IPR036291">
    <property type="entry name" value="NAD(P)-bd_dom_sf"/>
</dbReference>
<dbReference type="SUPFAM" id="SSF51735">
    <property type="entry name" value="NAD(P)-binding Rossmann-fold domains"/>
    <property type="match status" value="1"/>
</dbReference>
<dbReference type="EMBL" id="VCJR02000001">
    <property type="protein sequence ID" value="NHK26699.1"/>
    <property type="molecule type" value="Genomic_DNA"/>
</dbReference>
<evidence type="ECO:0000313" key="3">
    <source>
        <dbReference type="Proteomes" id="UP000621856"/>
    </source>
</evidence>
<organism evidence="1 3">
    <name type="scientific">Aquisalinus luteolus</name>
    <dbReference type="NCBI Taxonomy" id="1566827"/>
    <lineage>
        <taxon>Bacteria</taxon>
        <taxon>Pseudomonadati</taxon>
        <taxon>Pseudomonadota</taxon>
        <taxon>Alphaproteobacteria</taxon>
        <taxon>Parvularculales</taxon>
        <taxon>Parvularculaceae</taxon>
        <taxon>Aquisalinus</taxon>
    </lineage>
</organism>
<dbReference type="PRINTS" id="PR00081">
    <property type="entry name" value="GDHRDH"/>
</dbReference>
<dbReference type="GO" id="GO:0005737">
    <property type="term" value="C:cytoplasm"/>
    <property type="evidence" value="ECO:0007669"/>
    <property type="project" value="TreeGrafter"/>
</dbReference>
<dbReference type="GO" id="GO:0016491">
    <property type="term" value="F:oxidoreductase activity"/>
    <property type="evidence" value="ECO:0007669"/>
    <property type="project" value="TreeGrafter"/>
</dbReference>
<dbReference type="Gene3D" id="3.40.50.720">
    <property type="entry name" value="NAD(P)-binding Rossmann-like Domain"/>
    <property type="match status" value="1"/>
</dbReference>
<sequence length="245" mass="25811">MAIDLSSFGDNITAVVFGAGGGIGSAFVRHLAAAGNVATVHAFSRRPAASSGKVRFTGCDITDEEQVSAAAKAIDGPIQLCIIATGILHDDDIAPEKSNSALDATMMAEVLRINTIAPAIAARHFLPLLDRDRKSAIAALSARVGSIGDNRIGGWHSYRASKAALNQVIRTMSIELARKNRKALIVGLHPGTVDTGLSEPFQKNVPEGKLFSPDYSTGEMLNVLNGLGPDDSGWCFDYAGQRIEP</sequence>
<name>A0A8J3EQ18_9PROT</name>
<dbReference type="Pfam" id="PF00106">
    <property type="entry name" value="adh_short"/>
    <property type="match status" value="1"/>
</dbReference>
<proteinExistence type="predicted"/>